<proteinExistence type="predicted"/>
<comment type="caution">
    <text evidence="2">The sequence shown here is derived from an EMBL/GenBank/DDBJ whole genome shotgun (WGS) entry which is preliminary data.</text>
</comment>
<gene>
    <name evidence="2" type="ORF">R3P38DRAFT_2930205</name>
</gene>
<feature type="compositionally biased region" description="Acidic residues" evidence="1">
    <location>
        <begin position="222"/>
        <end position="236"/>
    </location>
</feature>
<feature type="region of interest" description="Disordered" evidence="1">
    <location>
        <begin position="157"/>
        <end position="190"/>
    </location>
</feature>
<organism evidence="2 3">
    <name type="scientific">Favolaschia claudopus</name>
    <dbReference type="NCBI Taxonomy" id="2862362"/>
    <lineage>
        <taxon>Eukaryota</taxon>
        <taxon>Fungi</taxon>
        <taxon>Dikarya</taxon>
        <taxon>Basidiomycota</taxon>
        <taxon>Agaricomycotina</taxon>
        <taxon>Agaricomycetes</taxon>
        <taxon>Agaricomycetidae</taxon>
        <taxon>Agaricales</taxon>
        <taxon>Marasmiineae</taxon>
        <taxon>Mycenaceae</taxon>
        <taxon>Favolaschia</taxon>
    </lineage>
</organism>
<dbReference type="AlphaFoldDB" id="A0AAW0BV42"/>
<reference evidence="2 3" key="1">
    <citation type="journal article" date="2024" name="J Genomics">
        <title>Draft genome sequencing and assembly of Favolaschia claudopus CIRM-BRFM 2984 isolated from oak limbs.</title>
        <authorList>
            <person name="Navarro D."/>
            <person name="Drula E."/>
            <person name="Chaduli D."/>
            <person name="Cazenave R."/>
            <person name="Ahrendt S."/>
            <person name="Wang J."/>
            <person name="Lipzen A."/>
            <person name="Daum C."/>
            <person name="Barry K."/>
            <person name="Grigoriev I.V."/>
            <person name="Favel A."/>
            <person name="Rosso M.N."/>
            <person name="Martin F."/>
        </authorList>
    </citation>
    <scope>NUCLEOTIDE SEQUENCE [LARGE SCALE GENOMIC DNA]</scope>
    <source>
        <strain evidence="2 3">CIRM-BRFM 2984</strain>
    </source>
</reference>
<feature type="region of interest" description="Disordered" evidence="1">
    <location>
        <begin position="221"/>
        <end position="279"/>
    </location>
</feature>
<keyword evidence="3" id="KW-1185">Reference proteome</keyword>
<feature type="compositionally biased region" description="Basic and acidic residues" evidence="1">
    <location>
        <begin position="160"/>
        <end position="172"/>
    </location>
</feature>
<protein>
    <submittedName>
        <fullName evidence="2">Uncharacterized protein</fullName>
    </submittedName>
</protein>
<evidence type="ECO:0000256" key="1">
    <source>
        <dbReference type="SAM" id="MobiDB-lite"/>
    </source>
</evidence>
<accession>A0AAW0BV42</accession>
<evidence type="ECO:0000313" key="3">
    <source>
        <dbReference type="Proteomes" id="UP001362999"/>
    </source>
</evidence>
<feature type="compositionally biased region" description="Basic and acidic residues" evidence="1">
    <location>
        <begin position="179"/>
        <end position="190"/>
    </location>
</feature>
<sequence length="279" mass="30828">MSVPGTSKPRRSWVTRDAFTTGRHKNSFHVPTYKLVPDAVEDATLDEEFDFSAVDDPHNQGTLRSAKGKEKEQIVPPEAHARSTKRRKLTHDLSFLEPSLPATSSPSSSIPPSVFPVPSSDLLKYIHHFACNYYSDRGQLFNESRTWRIRQKQAKLAAKRATDDTQSDKEDGPLSEAEGEVRETAPRRDMYKTMDGSALLAIGMLLQEHIGQLLTPKIPDGWEQDALDGLDDETEGENQKDGETNNTESIDAAKSGSEIDSQAGDEDEEPSDQESAATG</sequence>
<feature type="region of interest" description="Disordered" evidence="1">
    <location>
        <begin position="50"/>
        <end position="88"/>
    </location>
</feature>
<feature type="compositionally biased region" description="Acidic residues" evidence="1">
    <location>
        <begin position="263"/>
        <end position="272"/>
    </location>
</feature>
<evidence type="ECO:0000313" key="2">
    <source>
        <dbReference type="EMBL" id="KAK7030733.1"/>
    </source>
</evidence>
<dbReference type="Proteomes" id="UP001362999">
    <property type="component" value="Unassembled WGS sequence"/>
</dbReference>
<name>A0AAW0BV42_9AGAR</name>
<dbReference type="EMBL" id="JAWWNJ010000025">
    <property type="protein sequence ID" value="KAK7030733.1"/>
    <property type="molecule type" value="Genomic_DNA"/>
</dbReference>